<evidence type="ECO:0000256" key="8">
    <source>
        <dbReference type="RuleBase" id="RU000304"/>
    </source>
</evidence>
<dbReference type="PANTHER" id="PTHR24351">
    <property type="entry name" value="RIBOSOMAL PROTEIN S6 KINASE"/>
    <property type="match status" value="1"/>
</dbReference>
<keyword evidence="4 7" id="KW-0547">Nucleotide-binding</keyword>
<keyword evidence="5" id="KW-0418">Kinase</keyword>
<evidence type="ECO:0000256" key="6">
    <source>
        <dbReference type="ARBA" id="ARBA00022840"/>
    </source>
</evidence>
<feature type="region of interest" description="Disordered" evidence="9">
    <location>
        <begin position="318"/>
        <end position="337"/>
    </location>
</feature>
<dbReference type="SUPFAM" id="SSF56112">
    <property type="entry name" value="Protein kinase-like (PK-like)"/>
    <property type="match status" value="1"/>
</dbReference>
<dbReference type="InterPro" id="IPR011009">
    <property type="entry name" value="Kinase-like_dom_sf"/>
</dbReference>
<evidence type="ECO:0000313" key="12">
    <source>
        <dbReference type="EMBL" id="NDV32785.1"/>
    </source>
</evidence>
<evidence type="ECO:0000256" key="5">
    <source>
        <dbReference type="ARBA" id="ARBA00022777"/>
    </source>
</evidence>
<sequence length="337" mass="38535">MIGNALVSTFEKVKVIGRGGFSTVYLVRKQGSNKFYAMKVIREGDMKQKNMEQEIRIMARINNPFLIKLHVSFKTQKFLYFVMDFINGGGLFYYLDKEDCLDENRSRFYTAEILCGLEYLHSRGIVYRDLKPENILINYNGHIVLADFGLSKTGLVGTDARTATRCGTPYYVAPEIILGQEYTKAVDFWSLGVVLYEMLFGVPPFYSEDAMEIYKKIVMNDYSIDADAISVDCQSFIEGLLAEDPLLRLANIEDIKRHPFFSEYNWEKLKKQEITPPFVPRVSGPEDTKYFDESVLSTPIEEDDTEVSEYSDWTLPMQTESQLGNSSVSHQASLDPS</sequence>
<keyword evidence="3" id="KW-0808">Transferase</keyword>
<dbReference type="Gene3D" id="3.30.200.20">
    <property type="entry name" value="Phosphorylase Kinase, domain 1"/>
    <property type="match status" value="1"/>
</dbReference>
<dbReference type="InterPro" id="IPR017441">
    <property type="entry name" value="Protein_kinase_ATP_BS"/>
</dbReference>
<feature type="binding site" evidence="7">
    <location>
        <position position="39"/>
    </location>
    <ligand>
        <name>ATP</name>
        <dbReference type="ChEBI" id="CHEBI:30616"/>
    </ligand>
</feature>
<dbReference type="InterPro" id="IPR000719">
    <property type="entry name" value="Prot_kinase_dom"/>
</dbReference>
<protein>
    <recommendedName>
        <fullName evidence="13">Protein kinase domain-containing protein</fullName>
    </recommendedName>
</protein>
<evidence type="ECO:0000256" key="3">
    <source>
        <dbReference type="ARBA" id="ARBA00022679"/>
    </source>
</evidence>
<feature type="domain" description="AGC-kinase C-terminal" evidence="11">
    <location>
        <begin position="262"/>
        <end position="337"/>
    </location>
</feature>
<dbReference type="InterPro" id="IPR000961">
    <property type="entry name" value="AGC-kinase_C"/>
</dbReference>
<dbReference type="PROSITE" id="PS51285">
    <property type="entry name" value="AGC_KINASE_CTER"/>
    <property type="match status" value="1"/>
</dbReference>
<keyword evidence="2" id="KW-0597">Phosphoprotein</keyword>
<dbReference type="InterPro" id="IPR045270">
    <property type="entry name" value="STKc_AGC"/>
</dbReference>
<reference evidence="12" key="1">
    <citation type="journal article" date="2020" name="J. Eukaryot. Microbiol.">
        <title>De novo Sequencing, Assembly and Annotation of the Transcriptome for the Free-Living Testate Amoeba Arcella intermedia.</title>
        <authorList>
            <person name="Ribeiro G.M."/>
            <person name="Porfirio-Sousa A.L."/>
            <person name="Maurer-Alcala X.X."/>
            <person name="Katz L.A."/>
            <person name="Lahr D.J.G."/>
        </authorList>
    </citation>
    <scope>NUCLEOTIDE SEQUENCE</scope>
</reference>
<dbReference type="Pfam" id="PF00069">
    <property type="entry name" value="Pkinase"/>
    <property type="match status" value="1"/>
</dbReference>
<feature type="domain" description="Protein kinase" evidence="10">
    <location>
        <begin position="10"/>
        <end position="261"/>
    </location>
</feature>
<evidence type="ECO:0000259" key="11">
    <source>
        <dbReference type="PROSITE" id="PS51285"/>
    </source>
</evidence>
<proteinExistence type="inferred from homology"/>
<dbReference type="PROSITE" id="PS00107">
    <property type="entry name" value="PROTEIN_KINASE_ATP"/>
    <property type="match status" value="1"/>
</dbReference>
<dbReference type="FunFam" id="1.10.510.10:FF:000008">
    <property type="entry name" value="Non-specific serine/threonine protein kinase"/>
    <property type="match status" value="1"/>
</dbReference>
<dbReference type="Gene3D" id="1.10.510.10">
    <property type="entry name" value="Transferase(Phosphotransferase) domain 1"/>
    <property type="match status" value="1"/>
</dbReference>
<comment type="similarity">
    <text evidence="8">Belongs to the protein kinase superfamily.</text>
</comment>
<organism evidence="12">
    <name type="scientific">Arcella intermedia</name>
    <dbReference type="NCBI Taxonomy" id="1963864"/>
    <lineage>
        <taxon>Eukaryota</taxon>
        <taxon>Amoebozoa</taxon>
        <taxon>Tubulinea</taxon>
        <taxon>Elardia</taxon>
        <taxon>Arcellinida</taxon>
        <taxon>Sphaerothecina</taxon>
        <taxon>Arcellidae</taxon>
        <taxon>Arcella</taxon>
    </lineage>
</organism>
<dbReference type="InterPro" id="IPR008271">
    <property type="entry name" value="Ser/Thr_kinase_AS"/>
</dbReference>
<evidence type="ECO:0000256" key="7">
    <source>
        <dbReference type="PROSITE-ProRule" id="PRU10141"/>
    </source>
</evidence>
<dbReference type="GO" id="GO:0004674">
    <property type="term" value="F:protein serine/threonine kinase activity"/>
    <property type="evidence" value="ECO:0007669"/>
    <property type="project" value="UniProtKB-KW"/>
</dbReference>
<evidence type="ECO:0000256" key="1">
    <source>
        <dbReference type="ARBA" id="ARBA00022527"/>
    </source>
</evidence>
<evidence type="ECO:0000256" key="2">
    <source>
        <dbReference type="ARBA" id="ARBA00022553"/>
    </source>
</evidence>
<dbReference type="PROSITE" id="PS00108">
    <property type="entry name" value="PROTEIN_KINASE_ST"/>
    <property type="match status" value="1"/>
</dbReference>
<evidence type="ECO:0000256" key="4">
    <source>
        <dbReference type="ARBA" id="ARBA00022741"/>
    </source>
</evidence>
<dbReference type="SMART" id="SM00133">
    <property type="entry name" value="S_TK_X"/>
    <property type="match status" value="1"/>
</dbReference>
<keyword evidence="1 8" id="KW-0723">Serine/threonine-protein kinase</keyword>
<accession>A0A6B2L760</accession>
<evidence type="ECO:0008006" key="13">
    <source>
        <dbReference type="Google" id="ProtNLM"/>
    </source>
</evidence>
<dbReference type="AlphaFoldDB" id="A0A6B2L760"/>
<name>A0A6B2L760_9EUKA</name>
<keyword evidence="6 7" id="KW-0067">ATP-binding</keyword>
<dbReference type="CDD" id="cd05123">
    <property type="entry name" value="STKc_AGC"/>
    <property type="match status" value="1"/>
</dbReference>
<dbReference type="EMBL" id="GIBP01003816">
    <property type="protein sequence ID" value="NDV32785.1"/>
    <property type="molecule type" value="Transcribed_RNA"/>
</dbReference>
<dbReference type="PROSITE" id="PS50011">
    <property type="entry name" value="PROTEIN_KINASE_DOM"/>
    <property type="match status" value="1"/>
</dbReference>
<evidence type="ECO:0000256" key="9">
    <source>
        <dbReference type="SAM" id="MobiDB-lite"/>
    </source>
</evidence>
<evidence type="ECO:0000259" key="10">
    <source>
        <dbReference type="PROSITE" id="PS50011"/>
    </source>
</evidence>
<dbReference type="GO" id="GO:0005524">
    <property type="term" value="F:ATP binding"/>
    <property type="evidence" value="ECO:0007669"/>
    <property type="project" value="UniProtKB-UniRule"/>
</dbReference>
<dbReference type="SMART" id="SM00220">
    <property type="entry name" value="S_TKc"/>
    <property type="match status" value="1"/>
</dbReference>